<dbReference type="GO" id="GO:0046872">
    <property type="term" value="F:metal ion binding"/>
    <property type="evidence" value="ECO:0007669"/>
    <property type="project" value="UniProtKB-KW"/>
</dbReference>
<dbReference type="PROSITE" id="PS50189">
    <property type="entry name" value="NTR"/>
    <property type="match status" value="1"/>
</dbReference>
<dbReference type="GO" id="GO:0008191">
    <property type="term" value="F:metalloendopeptidase inhibitor activity"/>
    <property type="evidence" value="ECO:0007669"/>
    <property type="project" value="InterPro"/>
</dbReference>
<feature type="disulfide bond" evidence="5">
    <location>
        <begin position="193"/>
        <end position="210"/>
    </location>
</feature>
<dbReference type="InterPro" id="IPR008993">
    <property type="entry name" value="TIMP-like_OB-fold"/>
</dbReference>
<name>A0A210PHW1_MIZYE</name>
<dbReference type="GO" id="GO:0051045">
    <property type="term" value="P:negative regulation of membrane protein ectodomain proteolysis"/>
    <property type="evidence" value="ECO:0007669"/>
    <property type="project" value="TreeGrafter"/>
</dbReference>
<feature type="domain" description="NTR" evidence="6">
    <location>
        <begin position="41"/>
        <end position="169"/>
    </location>
</feature>
<dbReference type="SMART" id="SM00206">
    <property type="entry name" value="NTR"/>
    <property type="match status" value="1"/>
</dbReference>
<protein>
    <submittedName>
        <fullName evidence="7">Metalloproteinase inhibitor 2</fullName>
    </submittedName>
</protein>
<feature type="disulfide bond" evidence="5">
    <location>
        <begin position="177"/>
        <end position="183"/>
    </location>
</feature>
<keyword evidence="2" id="KW-0964">Secreted</keyword>
<proteinExistence type="predicted"/>
<keyword evidence="8" id="KW-1185">Reference proteome</keyword>
<dbReference type="SUPFAM" id="SSF50242">
    <property type="entry name" value="TIMP-like"/>
    <property type="match status" value="1"/>
</dbReference>
<dbReference type="PANTHER" id="PTHR11844">
    <property type="entry name" value="METALLOPROTEASE INHIBITOR"/>
    <property type="match status" value="1"/>
</dbReference>
<keyword evidence="3 5" id="KW-1015">Disulfide bond</keyword>
<keyword evidence="4" id="KW-0479">Metal-binding</keyword>
<comment type="caution">
    <text evidence="7">The sequence shown here is derived from an EMBL/GenBank/DDBJ whole genome shotgun (WGS) entry which is preliminary data.</text>
</comment>
<feature type="binding site" evidence="4">
    <location>
        <position position="41"/>
    </location>
    <ligand>
        <name>Zn(2+)</name>
        <dbReference type="ChEBI" id="CHEBI:29105"/>
        <note>ligand shared with metalloproteinase partner</note>
    </ligand>
</feature>
<sequence length="235" mass="25512">MLEVLTEEYIGSYQLTIKRQSIMKLCIAVLLLCGVHVVFSCSCAPSIGHPQNFFCNSDAVFIGKVKKVTKPDTQFENIVYVVKVKKSFKGNCKGEVTVTSVNSEGTCGITYLEKRKTYLLTANSGGNGTYSIGICSSRVIEKEDITQKIKKSYNINKATSFPGMNEINCDECKIQYCGENGNCGIIAPPSTTCTYFGDLEKVKCYNKLRCIPSASGNSCRWSASNCGGPGSITSG</sequence>
<feature type="disulfide bond" evidence="5">
    <location>
        <begin position="55"/>
        <end position="169"/>
    </location>
</feature>
<feature type="disulfide bond" evidence="5">
    <location>
        <begin position="43"/>
        <end position="135"/>
    </location>
</feature>
<evidence type="ECO:0000313" key="8">
    <source>
        <dbReference type="Proteomes" id="UP000242188"/>
    </source>
</evidence>
<evidence type="ECO:0000256" key="1">
    <source>
        <dbReference type="ARBA" id="ARBA00004613"/>
    </source>
</evidence>
<dbReference type="AlphaFoldDB" id="A0A210PHW1"/>
<dbReference type="EMBL" id="NEDP02076678">
    <property type="protein sequence ID" value="OWF36084.1"/>
    <property type="molecule type" value="Genomic_DNA"/>
</dbReference>
<feature type="disulfide bond" evidence="5">
    <location>
        <begin position="172"/>
        <end position="219"/>
    </location>
</feature>
<dbReference type="PANTHER" id="PTHR11844:SF25">
    <property type="entry name" value="NTR DOMAIN-CONTAINING PROTEIN"/>
    <property type="match status" value="1"/>
</dbReference>
<dbReference type="InterPro" id="IPR001134">
    <property type="entry name" value="Netrin_domain"/>
</dbReference>
<feature type="disulfide bond" evidence="5">
    <location>
        <begin position="41"/>
        <end position="107"/>
    </location>
</feature>
<evidence type="ECO:0000256" key="3">
    <source>
        <dbReference type="ARBA" id="ARBA00023157"/>
    </source>
</evidence>
<dbReference type="GO" id="GO:0005615">
    <property type="term" value="C:extracellular space"/>
    <property type="evidence" value="ECO:0007669"/>
    <property type="project" value="TreeGrafter"/>
</dbReference>
<dbReference type="Gene3D" id="2.40.50.120">
    <property type="match status" value="1"/>
</dbReference>
<dbReference type="GO" id="GO:0031012">
    <property type="term" value="C:extracellular matrix"/>
    <property type="evidence" value="ECO:0007669"/>
    <property type="project" value="TreeGrafter"/>
</dbReference>
<evidence type="ECO:0000259" key="6">
    <source>
        <dbReference type="PROSITE" id="PS50189"/>
    </source>
</evidence>
<dbReference type="OrthoDB" id="6041373at2759"/>
<keyword evidence="4" id="KW-0862">Zinc</keyword>
<organism evidence="7 8">
    <name type="scientific">Mizuhopecten yessoensis</name>
    <name type="common">Japanese scallop</name>
    <name type="synonym">Patinopecten yessoensis</name>
    <dbReference type="NCBI Taxonomy" id="6573"/>
    <lineage>
        <taxon>Eukaryota</taxon>
        <taxon>Metazoa</taxon>
        <taxon>Spiralia</taxon>
        <taxon>Lophotrochozoa</taxon>
        <taxon>Mollusca</taxon>
        <taxon>Bivalvia</taxon>
        <taxon>Autobranchia</taxon>
        <taxon>Pteriomorphia</taxon>
        <taxon>Pectinida</taxon>
        <taxon>Pectinoidea</taxon>
        <taxon>Pectinidae</taxon>
        <taxon>Mizuhopecten</taxon>
    </lineage>
</organism>
<comment type="subcellular location">
    <subcellularLocation>
        <location evidence="1">Secreted</location>
    </subcellularLocation>
</comment>
<dbReference type="InterPro" id="IPR001820">
    <property type="entry name" value="TIMP"/>
</dbReference>
<evidence type="ECO:0000313" key="7">
    <source>
        <dbReference type="EMBL" id="OWF36084.1"/>
    </source>
</evidence>
<gene>
    <name evidence="7" type="ORF">KP79_PYT11740</name>
</gene>
<evidence type="ECO:0000256" key="2">
    <source>
        <dbReference type="ARBA" id="ARBA00022525"/>
    </source>
</evidence>
<reference evidence="7 8" key="1">
    <citation type="journal article" date="2017" name="Nat. Ecol. Evol.">
        <title>Scallop genome provides insights into evolution of bilaterian karyotype and development.</title>
        <authorList>
            <person name="Wang S."/>
            <person name="Zhang J."/>
            <person name="Jiao W."/>
            <person name="Li J."/>
            <person name="Xun X."/>
            <person name="Sun Y."/>
            <person name="Guo X."/>
            <person name="Huan P."/>
            <person name="Dong B."/>
            <person name="Zhang L."/>
            <person name="Hu X."/>
            <person name="Sun X."/>
            <person name="Wang J."/>
            <person name="Zhao C."/>
            <person name="Wang Y."/>
            <person name="Wang D."/>
            <person name="Huang X."/>
            <person name="Wang R."/>
            <person name="Lv J."/>
            <person name="Li Y."/>
            <person name="Zhang Z."/>
            <person name="Liu B."/>
            <person name="Lu W."/>
            <person name="Hui Y."/>
            <person name="Liang J."/>
            <person name="Zhou Z."/>
            <person name="Hou R."/>
            <person name="Li X."/>
            <person name="Liu Y."/>
            <person name="Li H."/>
            <person name="Ning X."/>
            <person name="Lin Y."/>
            <person name="Zhao L."/>
            <person name="Xing Q."/>
            <person name="Dou J."/>
            <person name="Li Y."/>
            <person name="Mao J."/>
            <person name="Guo H."/>
            <person name="Dou H."/>
            <person name="Li T."/>
            <person name="Mu C."/>
            <person name="Jiang W."/>
            <person name="Fu Q."/>
            <person name="Fu X."/>
            <person name="Miao Y."/>
            <person name="Liu J."/>
            <person name="Yu Q."/>
            <person name="Li R."/>
            <person name="Liao H."/>
            <person name="Li X."/>
            <person name="Kong Y."/>
            <person name="Jiang Z."/>
            <person name="Chourrout D."/>
            <person name="Li R."/>
            <person name="Bao Z."/>
        </authorList>
    </citation>
    <scope>NUCLEOTIDE SEQUENCE [LARGE SCALE GENOMIC DNA]</scope>
    <source>
        <strain evidence="7 8">PY_sf001</strain>
    </source>
</reference>
<evidence type="ECO:0000256" key="4">
    <source>
        <dbReference type="PIRSR" id="PIRSR601820-1"/>
    </source>
</evidence>
<dbReference type="Pfam" id="PF00965">
    <property type="entry name" value="TIMP"/>
    <property type="match status" value="1"/>
</dbReference>
<dbReference type="Proteomes" id="UP000242188">
    <property type="component" value="Unassembled WGS sequence"/>
</dbReference>
<accession>A0A210PHW1</accession>
<evidence type="ECO:0000256" key="5">
    <source>
        <dbReference type="PIRSR" id="PIRSR601820-3"/>
    </source>
</evidence>
<dbReference type="GO" id="GO:0002020">
    <property type="term" value="F:protease binding"/>
    <property type="evidence" value="ECO:0007669"/>
    <property type="project" value="TreeGrafter"/>
</dbReference>